<reference evidence="5 6" key="1">
    <citation type="submission" date="2024-05" db="EMBL/GenBank/DDBJ databases">
        <title>Genome sequencing and assembly of Indian major carp, Cirrhinus mrigala (Hamilton, 1822).</title>
        <authorList>
            <person name="Mohindra V."/>
            <person name="Chowdhury L.M."/>
            <person name="Lal K."/>
            <person name="Jena J.K."/>
        </authorList>
    </citation>
    <scope>NUCLEOTIDE SEQUENCE [LARGE SCALE GENOMIC DNA]</scope>
    <source>
        <strain evidence="5">CM1030</strain>
        <tissue evidence="5">Blood</tissue>
    </source>
</reference>
<evidence type="ECO:0000256" key="2">
    <source>
        <dbReference type="ARBA" id="ARBA00022741"/>
    </source>
</evidence>
<gene>
    <name evidence="5" type="ORF">M9458_049339</name>
</gene>
<dbReference type="EMBL" id="JAMKFB020000025">
    <property type="protein sequence ID" value="KAL0155076.1"/>
    <property type="molecule type" value="Genomic_DNA"/>
</dbReference>
<dbReference type="PANTHER" id="PTHR24416:SF611">
    <property type="entry name" value="TYROSINE-PROTEIN KINASE TRANSMEMBRANE RECEPTOR ROR"/>
    <property type="match status" value="1"/>
</dbReference>
<dbReference type="Gene3D" id="1.10.510.10">
    <property type="entry name" value="Transferase(Phosphotransferase) domain 1"/>
    <property type="match status" value="1"/>
</dbReference>
<evidence type="ECO:0000313" key="6">
    <source>
        <dbReference type="Proteomes" id="UP001529510"/>
    </source>
</evidence>
<feature type="domain" description="Serine-threonine/tyrosine-protein kinase catalytic" evidence="4">
    <location>
        <begin position="3"/>
        <end position="50"/>
    </location>
</feature>
<keyword evidence="2" id="KW-0547">Nucleotide-binding</keyword>
<protein>
    <recommendedName>
        <fullName evidence="4">Serine-threonine/tyrosine-protein kinase catalytic domain-containing protein</fullName>
    </recommendedName>
</protein>
<keyword evidence="3" id="KW-0067">ATP-binding</keyword>
<evidence type="ECO:0000256" key="3">
    <source>
        <dbReference type="ARBA" id="ARBA00022840"/>
    </source>
</evidence>
<comment type="caution">
    <text evidence="5">The sequence shown here is derived from an EMBL/GenBank/DDBJ whole genome shotgun (WGS) entry which is preliminary data.</text>
</comment>
<keyword evidence="6" id="KW-1185">Reference proteome</keyword>
<dbReference type="SUPFAM" id="SSF56112">
    <property type="entry name" value="Protein kinase-like (PK-like)"/>
    <property type="match status" value="1"/>
</dbReference>
<evidence type="ECO:0000313" key="5">
    <source>
        <dbReference type="EMBL" id="KAL0155076.1"/>
    </source>
</evidence>
<accession>A0ABD0N2M3</accession>
<comment type="subcellular location">
    <subcellularLocation>
        <location evidence="1">Endomembrane system</location>
    </subcellularLocation>
</comment>
<dbReference type="InterPro" id="IPR011009">
    <property type="entry name" value="Kinase-like_dom_sf"/>
</dbReference>
<organism evidence="5 6">
    <name type="scientific">Cirrhinus mrigala</name>
    <name type="common">Mrigala</name>
    <dbReference type="NCBI Taxonomy" id="683832"/>
    <lineage>
        <taxon>Eukaryota</taxon>
        <taxon>Metazoa</taxon>
        <taxon>Chordata</taxon>
        <taxon>Craniata</taxon>
        <taxon>Vertebrata</taxon>
        <taxon>Euteleostomi</taxon>
        <taxon>Actinopterygii</taxon>
        <taxon>Neopterygii</taxon>
        <taxon>Teleostei</taxon>
        <taxon>Ostariophysi</taxon>
        <taxon>Cypriniformes</taxon>
        <taxon>Cyprinidae</taxon>
        <taxon>Labeoninae</taxon>
        <taxon>Labeonini</taxon>
        <taxon>Cirrhinus</taxon>
    </lineage>
</organism>
<evidence type="ECO:0000256" key="1">
    <source>
        <dbReference type="ARBA" id="ARBA00004308"/>
    </source>
</evidence>
<dbReference type="AlphaFoldDB" id="A0ABD0N2M3"/>
<dbReference type="Pfam" id="PF07714">
    <property type="entry name" value="PK_Tyr_Ser-Thr"/>
    <property type="match status" value="1"/>
</dbReference>
<dbReference type="Proteomes" id="UP001529510">
    <property type="component" value="Unassembled WGS sequence"/>
</dbReference>
<proteinExistence type="predicted"/>
<dbReference type="InterPro" id="IPR001245">
    <property type="entry name" value="Ser-Thr/Tyr_kinase_cat_dom"/>
</dbReference>
<dbReference type="GO" id="GO:0005524">
    <property type="term" value="F:ATP binding"/>
    <property type="evidence" value="ECO:0007669"/>
    <property type="project" value="UniProtKB-KW"/>
</dbReference>
<name>A0ABD0N2M3_CIRMR</name>
<dbReference type="InterPro" id="IPR050122">
    <property type="entry name" value="RTK"/>
</dbReference>
<dbReference type="PANTHER" id="PTHR24416">
    <property type="entry name" value="TYROSINE-PROTEIN KINASE RECEPTOR"/>
    <property type="match status" value="1"/>
</dbReference>
<feature type="non-terminal residue" evidence="5">
    <location>
        <position position="1"/>
    </location>
</feature>
<feature type="non-terminal residue" evidence="5">
    <location>
        <position position="58"/>
    </location>
</feature>
<evidence type="ECO:0000259" key="4">
    <source>
        <dbReference type="Pfam" id="PF07714"/>
    </source>
</evidence>
<sequence>PLKEVVPRVEKGYKMDSPDGCPAVVYDIMKQCWTLDPVVRPSFRELRQKLQDIIANEL</sequence>
<dbReference type="GO" id="GO:0012505">
    <property type="term" value="C:endomembrane system"/>
    <property type="evidence" value="ECO:0007669"/>
    <property type="project" value="UniProtKB-SubCell"/>
</dbReference>